<dbReference type="PANTHER" id="PTHR34474">
    <property type="entry name" value="SIGNAL TRANSDUCTION PROTEIN TRAP"/>
    <property type="match status" value="1"/>
</dbReference>
<dbReference type="GO" id="GO:0016491">
    <property type="term" value="F:oxidoreductase activity"/>
    <property type="evidence" value="ECO:0007669"/>
    <property type="project" value="UniProtKB-KW"/>
</dbReference>
<feature type="domain" description="ABM" evidence="2">
    <location>
        <begin position="2"/>
        <end position="94"/>
    </location>
</feature>
<evidence type="ECO:0000256" key="1">
    <source>
        <dbReference type="SAM" id="MobiDB-lite"/>
    </source>
</evidence>
<name>A0ABU0GVE9_9BACL</name>
<dbReference type="EMBL" id="JAUSWB010000005">
    <property type="protein sequence ID" value="MDQ0429283.1"/>
    <property type="molecule type" value="Genomic_DNA"/>
</dbReference>
<dbReference type="NCBIfam" id="NF009840">
    <property type="entry name" value="PRK13315.1"/>
    <property type="match status" value="1"/>
</dbReference>
<feature type="region of interest" description="Disordered" evidence="1">
    <location>
        <begin position="71"/>
        <end position="96"/>
    </location>
</feature>
<feature type="compositionally biased region" description="Basic and acidic residues" evidence="1">
    <location>
        <begin position="71"/>
        <end position="92"/>
    </location>
</feature>
<dbReference type="Proteomes" id="UP001241988">
    <property type="component" value="Unassembled WGS sequence"/>
</dbReference>
<dbReference type="PANTHER" id="PTHR34474:SF4">
    <property type="entry name" value="HEME OXYGENASE (STAPHYLOBILIN-PRODUCING) 1"/>
    <property type="match status" value="1"/>
</dbReference>
<protein>
    <submittedName>
        <fullName evidence="3">Heme oxygenase (Staphylobilin-producing)</fullName>
        <ecNumber evidence="3">1.14.99.48</ecNumber>
    </submittedName>
</protein>
<keyword evidence="4" id="KW-1185">Reference proteome</keyword>
<dbReference type="RefSeq" id="WP_308787384.1">
    <property type="nucleotide sequence ID" value="NZ_JAUSWB010000005.1"/>
</dbReference>
<evidence type="ECO:0000313" key="4">
    <source>
        <dbReference type="Proteomes" id="UP001241988"/>
    </source>
</evidence>
<dbReference type="InterPro" id="IPR050404">
    <property type="entry name" value="Heme-degrading_MO"/>
</dbReference>
<evidence type="ECO:0000259" key="2">
    <source>
        <dbReference type="PROSITE" id="PS51725"/>
    </source>
</evidence>
<organism evidence="3 4">
    <name type="scientific">Planomicrobium stackebrandtii</name>
    <dbReference type="NCBI Taxonomy" id="253160"/>
    <lineage>
        <taxon>Bacteria</taxon>
        <taxon>Bacillati</taxon>
        <taxon>Bacillota</taxon>
        <taxon>Bacilli</taxon>
        <taxon>Bacillales</taxon>
        <taxon>Caryophanaceae</taxon>
        <taxon>Planomicrobium</taxon>
    </lineage>
</organism>
<gene>
    <name evidence="3" type="ORF">QOZ98_002111</name>
</gene>
<proteinExistence type="predicted"/>
<dbReference type="EC" id="1.14.99.48" evidence="3"/>
<dbReference type="Gene3D" id="3.30.70.100">
    <property type="match status" value="1"/>
</dbReference>
<reference evidence="3 4" key="1">
    <citation type="submission" date="2023-07" db="EMBL/GenBank/DDBJ databases">
        <title>Genomic Encyclopedia of Type Strains, Phase IV (KMG-IV): sequencing the most valuable type-strain genomes for metagenomic binning, comparative biology and taxonomic classification.</title>
        <authorList>
            <person name="Goeker M."/>
        </authorList>
    </citation>
    <scope>NUCLEOTIDE SEQUENCE [LARGE SCALE GENOMIC DNA]</scope>
    <source>
        <strain evidence="3 4">DSM 16419</strain>
    </source>
</reference>
<sequence length="114" mass="12962">MYIVTNRIKMKPGFAEKMAPNFARPGALQEMEGFVKVEVTVTQNLTEYDELNVNMYWENLENFEAWKTSDTFKEAHKRPEASSDSNEPKKESPMLGSELVITKIAALVEAKTSN</sequence>
<comment type="caution">
    <text evidence="3">The sequence shown here is derived from an EMBL/GenBank/DDBJ whole genome shotgun (WGS) entry which is preliminary data.</text>
</comment>
<dbReference type="InterPro" id="IPR007138">
    <property type="entry name" value="ABM_dom"/>
</dbReference>
<dbReference type="SUPFAM" id="SSF54909">
    <property type="entry name" value="Dimeric alpha+beta barrel"/>
    <property type="match status" value="1"/>
</dbReference>
<accession>A0ABU0GVE9</accession>
<evidence type="ECO:0000313" key="3">
    <source>
        <dbReference type="EMBL" id="MDQ0429283.1"/>
    </source>
</evidence>
<dbReference type="InterPro" id="IPR011008">
    <property type="entry name" value="Dimeric_a/b-barrel"/>
</dbReference>
<dbReference type="PROSITE" id="PS51725">
    <property type="entry name" value="ABM"/>
    <property type="match status" value="1"/>
</dbReference>
<dbReference type="Pfam" id="PF03992">
    <property type="entry name" value="ABM"/>
    <property type="match status" value="1"/>
</dbReference>
<keyword evidence="3" id="KW-0560">Oxidoreductase</keyword>